<dbReference type="SUPFAM" id="SSF53448">
    <property type="entry name" value="Nucleotide-diphospho-sugar transferases"/>
    <property type="match status" value="1"/>
</dbReference>
<accession>A0ABU8XEF4</accession>
<sequence length="357" mass="39281">MLISILVPTYRRPHHLAEALESVAQQDRSLIGEIIVGDDSPAEFQAGNRAAIAASGLEPLVRHVINEPPLGNYPNQCALGTAARFDHILILHDDDQLCPGGLAALAEACAKETDERVKIWFGRSEIMDELARVDPVRTAANNKEYGKDGPGTVRSVREWSLQHAIPPNSFLVARTDYLAQMYGARDGNVGDWGLSVRLANTGAFGRFIAQDVARYRVHAESLTNSGRGVDAHIMFEIAQQLKVSEPAHIEGKNRLLRQFAEVATTRYLRDGERAAAWKCFASPHWQWKRRVSPRGIATLGMLLTPSFCWNWALRYRGPSGSRVPTGPSRPGLAVGQPSFGVAGFTGRDEGEDRQPRT</sequence>
<evidence type="ECO:0000313" key="3">
    <source>
        <dbReference type="EMBL" id="MEJ8858237.1"/>
    </source>
</evidence>
<gene>
    <name evidence="3" type="ORF">WKW79_26960</name>
</gene>
<dbReference type="CDD" id="cd00761">
    <property type="entry name" value="Glyco_tranf_GTA_type"/>
    <property type="match status" value="1"/>
</dbReference>
<dbReference type="RefSeq" id="WP_340338301.1">
    <property type="nucleotide sequence ID" value="NZ_JBBKZS010000015.1"/>
</dbReference>
<evidence type="ECO:0000313" key="4">
    <source>
        <dbReference type="Proteomes" id="UP001367030"/>
    </source>
</evidence>
<evidence type="ECO:0000256" key="1">
    <source>
        <dbReference type="SAM" id="MobiDB-lite"/>
    </source>
</evidence>
<dbReference type="InterPro" id="IPR001173">
    <property type="entry name" value="Glyco_trans_2-like"/>
</dbReference>
<organism evidence="3 4">
    <name type="scientific">Variovorax robiniae</name>
    <dbReference type="NCBI Taxonomy" id="1836199"/>
    <lineage>
        <taxon>Bacteria</taxon>
        <taxon>Pseudomonadati</taxon>
        <taxon>Pseudomonadota</taxon>
        <taxon>Betaproteobacteria</taxon>
        <taxon>Burkholderiales</taxon>
        <taxon>Comamonadaceae</taxon>
        <taxon>Variovorax</taxon>
    </lineage>
</organism>
<feature type="domain" description="Glycosyltransferase 2-like" evidence="2">
    <location>
        <begin position="4"/>
        <end position="112"/>
    </location>
</feature>
<comment type="caution">
    <text evidence="3">The sequence shown here is derived from an EMBL/GenBank/DDBJ whole genome shotgun (WGS) entry which is preliminary data.</text>
</comment>
<reference evidence="3 4" key="1">
    <citation type="submission" date="2024-03" db="EMBL/GenBank/DDBJ databases">
        <title>Novel species of the genus Variovorax.</title>
        <authorList>
            <person name="Liu Q."/>
            <person name="Xin Y.-H."/>
        </authorList>
    </citation>
    <scope>NUCLEOTIDE SEQUENCE [LARGE SCALE GENOMIC DNA]</scope>
    <source>
        <strain evidence="3 4">KACC 18901</strain>
    </source>
</reference>
<evidence type="ECO:0000259" key="2">
    <source>
        <dbReference type="Pfam" id="PF00535"/>
    </source>
</evidence>
<dbReference type="Pfam" id="PF00535">
    <property type="entry name" value="Glycos_transf_2"/>
    <property type="match status" value="1"/>
</dbReference>
<dbReference type="InterPro" id="IPR029044">
    <property type="entry name" value="Nucleotide-diphossugar_trans"/>
</dbReference>
<proteinExistence type="predicted"/>
<keyword evidence="4" id="KW-1185">Reference proteome</keyword>
<protein>
    <submittedName>
        <fullName evidence="3">Glycosyltransferase</fullName>
    </submittedName>
</protein>
<dbReference type="Proteomes" id="UP001367030">
    <property type="component" value="Unassembled WGS sequence"/>
</dbReference>
<name>A0ABU8XEF4_9BURK</name>
<feature type="region of interest" description="Disordered" evidence="1">
    <location>
        <begin position="320"/>
        <end position="357"/>
    </location>
</feature>
<dbReference type="EMBL" id="JBBKZS010000015">
    <property type="protein sequence ID" value="MEJ8858237.1"/>
    <property type="molecule type" value="Genomic_DNA"/>
</dbReference>
<dbReference type="Gene3D" id="3.90.550.10">
    <property type="entry name" value="Spore Coat Polysaccharide Biosynthesis Protein SpsA, Chain A"/>
    <property type="match status" value="1"/>
</dbReference>
<feature type="compositionally biased region" description="Basic and acidic residues" evidence="1">
    <location>
        <begin position="346"/>
        <end position="357"/>
    </location>
</feature>